<evidence type="ECO:0000313" key="1">
    <source>
        <dbReference type="EMBL" id="VAX01643.1"/>
    </source>
</evidence>
<organism evidence="1">
    <name type="scientific">hydrothermal vent metagenome</name>
    <dbReference type="NCBI Taxonomy" id="652676"/>
    <lineage>
        <taxon>unclassified sequences</taxon>
        <taxon>metagenomes</taxon>
        <taxon>ecological metagenomes</taxon>
    </lineage>
</organism>
<reference evidence="1" key="1">
    <citation type="submission" date="2018-06" db="EMBL/GenBank/DDBJ databases">
        <authorList>
            <person name="Zhirakovskaya E."/>
        </authorList>
    </citation>
    <scope>NUCLEOTIDE SEQUENCE</scope>
</reference>
<gene>
    <name evidence="1" type="ORF">MNBD_GAMMA22-2052</name>
</gene>
<protein>
    <recommendedName>
        <fullName evidence="2">Outer membrane protein beta-barrel domain-containing protein</fullName>
    </recommendedName>
</protein>
<proteinExistence type="predicted"/>
<name>A0A3B1ANV4_9ZZZZ</name>
<dbReference type="EMBL" id="UOFS01000049">
    <property type="protein sequence ID" value="VAX01643.1"/>
    <property type="molecule type" value="Genomic_DNA"/>
</dbReference>
<accession>A0A3B1ANV4</accession>
<evidence type="ECO:0008006" key="2">
    <source>
        <dbReference type="Google" id="ProtNLM"/>
    </source>
</evidence>
<dbReference type="AlphaFoldDB" id="A0A3B1ANV4"/>
<sequence length="236" mass="26589">MASLSTNDRQSKKHNNQISALLSFAAIFVCVNSVSASDLYDLKLPAVNSIEASVDSSDYHLNFRYREETGVSQRSNSGDETLGVKNFSGAELGTEYNLGQYDATIYYAVGDSLPNLLSSHRWLSIDLGVNFKFIEQKFESLQQDQSSYRTHYGAYPMVSASALFELPLSGMTASVEGSYFSYNARELSEYRAKLTYQIDNIFGVSGGWEQQQYQLDATQSRRFDKEGPFVDLFYRF</sequence>